<evidence type="ECO:0000313" key="3">
    <source>
        <dbReference type="Proteomes" id="UP000036987"/>
    </source>
</evidence>
<dbReference type="OrthoDB" id="422728at2759"/>
<feature type="region of interest" description="Disordered" evidence="1">
    <location>
        <begin position="1"/>
        <end position="28"/>
    </location>
</feature>
<sequence length="77" mass="8625">MISNLQMVVRTKNSSGPTSYKSSSHQTSGKLIFASNSTSKYIRKAPTKHTNDVLPKNAMPNFQAFSGKKHYYNVDTR</sequence>
<protein>
    <submittedName>
        <fullName evidence="2">Uncharacterized protein</fullName>
    </submittedName>
</protein>
<evidence type="ECO:0000256" key="1">
    <source>
        <dbReference type="SAM" id="MobiDB-lite"/>
    </source>
</evidence>
<organism evidence="2 3">
    <name type="scientific">Zostera marina</name>
    <name type="common">Eelgrass</name>
    <dbReference type="NCBI Taxonomy" id="29655"/>
    <lineage>
        <taxon>Eukaryota</taxon>
        <taxon>Viridiplantae</taxon>
        <taxon>Streptophyta</taxon>
        <taxon>Embryophyta</taxon>
        <taxon>Tracheophyta</taxon>
        <taxon>Spermatophyta</taxon>
        <taxon>Magnoliopsida</taxon>
        <taxon>Liliopsida</taxon>
        <taxon>Zosteraceae</taxon>
        <taxon>Zostera</taxon>
    </lineage>
</organism>
<dbReference type="AlphaFoldDB" id="A0A0K9P0S6"/>
<name>A0A0K9P0S6_ZOSMR</name>
<proteinExistence type="predicted"/>
<comment type="caution">
    <text evidence="2">The sequence shown here is derived from an EMBL/GenBank/DDBJ whole genome shotgun (WGS) entry which is preliminary data.</text>
</comment>
<evidence type="ECO:0000313" key="2">
    <source>
        <dbReference type="EMBL" id="KMZ61815.1"/>
    </source>
</evidence>
<gene>
    <name evidence="2" type="ORF">ZOSMA_4G01040</name>
</gene>
<dbReference type="Proteomes" id="UP000036987">
    <property type="component" value="Unassembled WGS sequence"/>
</dbReference>
<accession>A0A0K9P0S6</accession>
<reference evidence="3" key="1">
    <citation type="journal article" date="2016" name="Nature">
        <title>The genome of the seagrass Zostera marina reveals angiosperm adaptation to the sea.</title>
        <authorList>
            <person name="Olsen J.L."/>
            <person name="Rouze P."/>
            <person name="Verhelst B."/>
            <person name="Lin Y.-C."/>
            <person name="Bayer T."/>
            <person name="Collen J."/>
            <person name="Dattolo E."/>
            <person name="De Paoli E."/>
            <person name="Dittami S."/>
            <person name="Maumus F."/>
            <person name="Michel G."/>
            <person name="Kersting A."/>
            <person name="Lauritano C."/>
            <person name="Lohaus R."/>
            <person name="Toepel M."/>
            <person name="Tonon T."/>
            <person name="Vanneste K."/>
            <person name="Amirebrahimi M."/>
            <person name="Brakel J."/>
            <person name="Bostroem C."/>
            <person name="Chovatia M."/>
            <person name="Grimwood J."/>
            <person name="Jenkins J.W."/>
            <person name="Jueterbock A."/>
            <person name="Mraz A."/>
            <person name="Stam W.T."/>
            <person name="Tice H."/>
            <person name="Bornberg-Bauer E."/>
            <person name="Green P.J."/>
            <person name="Pearson G.A."/>
            <person name="Procaccini G."/>
            <person name="Duarte C.M."/>
            <person name="Schmutz J."/>
            <person name="Reusch T.B.H."/>
            <person name="Van de Peer Y."/>
        </authorList>
    </citation>
    <scope>NUCLEOTIDE SEQUENCE [LARGE SCALE GENOMIC DNA]</scope>
    <source>
        <strain evidence="3">cv. Finnish</strain>
    </source>
</reference>
<dbReference type="EMBL" id="LFYR01001430">
    <property type="protein sequence ID" value="KMZ61815.1"/>
    <property type="molecule type" value="Genomic_DNA"/>
</dbReference>
<keyword evidence="3" id="KW-1185">Reference proteome</keyword>